<dbReference type="AlphaFoldDB" id="A0A1L6RBT5"/>
<dbReference type="InterPro" id="IPR010982">
    <property type="entry name" value="Lambda_DNA-bd_dom_sf"/>
</dbReference>
<dbReference type="KEGG" id="wjo:FOL01_1136"/>
<feature type="domain" description="HTH cro/C1-type" evidence="3">
    <location>
        <begin position="7"/>
        <end position="61"/>
    </location>
</feature>
<dbReference type="PANTHER" id="PTHR46558:SF15">
    <property type="entry name" value="HELIX-TURN-HELIX DOMAIN PROTEIN"/>
    <property type="match status" value="1"/>
</dbReference>
<evidence type="ECO:0000256" key="1">
    <source>
        <dbReference type="ARBA" id="ARBA00023125"/>
    </source>
</evidence>
<evidence type="ECO:0000313" key="5">
    <source>
        <dbReference type="Proteomes" id="UP000185473"/>
    </source>
</evidence>
<proteinExistence type="predicted"/>
<keyword evidence="2" id="KW-0812">Transmembrane</keyword>
<feature type="transmembrane region" description="Helical" evidence="2">
    <location>
        <begin position="86"/>
        <end position="109"/>
    </location>
</feature>
<gene>
    <name evidence="4" type="ORF">FOL01_1136</name>
</gene>
<dbReference type="EMBL" id="CP014332">
    <property type="protein sequence ID" value="APS41995.1"/>
    <property type="molecule type" value="Genomic_DNA"/>
</dbReference>
<name>A0A1L6RBT5_9LACO</name>
<dbReference type="SMART" id="SM00530">
    <property type="entry name" value="HTH_XRE"/>
    <property type="match status" value="1"/>
</dbReference>
<dbReference type="Proteomes" id="UP000185473">
    <property type="component" value="Chromosome"/>
</dbReference>
<evidence type="ECO:0000313" key="4">
    <source>
        <dbReference type="EMBL" id="APS41995.1"/>
    </source>
</evidence>
<organism evidence="4 5">
    <name type="scientific">Weissella jogaejeotgali</name>
    <dbReference type="NCBI Taxonomy" id="1631871"/>
    <lineage>
        <taxon>Bacteria</taxon>
        <taxon>Bacillati</taxon>
        <taxon>Bacillota</taxon>
        <taxon>Bacilli</taxon>
        <taxon>Lactobacillales</taxon>
        <taxon>Lactobacillaceae</taxon>
        <taxon>Weissella</taxon>
    </lineage>
</organism>
<dbReference type="Gene3D" id="1.10.260.40">
    <property type="entry name" value="lambda repressor-like DNA-binding domains"/>
    <property type="match status" value="1"/>
</dbReference>
<dbReference type="OrthoDB" id="4427456at2"/>
<accession>A0A1L6RBT5</accession>
<dbReference type="GO" id="GO:0003677">
    <property type="term" value="F:DNA binding"/>
    <property type="evidence" value="ECO:0007669"/>
    <property type="project" value="UniProtKB-KW"/>
</dbReference>
<keyword evidence="2" id="KW-0472">Membrane</keyword>
<dbReference type="CDD" id="cd00093">
    <property type="entry name" value="HTH_XRE"/>
    <property type="match status" value="1"/>
</dbReference>
<keyword evidence="1" id="KW-0238">DNA-binding</keyword>
<evidence type="ECO:0000256" key="2">
    <source>
        <dbReference type="SAM" id="Phobius"/>
    </source>
</evidence>
<evidence type="ECO:0000259" key="3">
    <source>
        <dbReference type="PROSITE" id="PS50943"/>
    </source>
</evidence>
<reference evidence="4 5" key="1">
    <citation type="submission" date="2016-02" db="EMBL/GenBank/DDBJ databases">
        <title>Complete Genome Sequence of Weissella jogaejeotgali FOL01.</title>
        <authorList>
            <person name="Lee J.-H."/>
            <person name="Ku H.-J."/>
        </authorList>
    </citation>
    <scope>NUCLEOTIDE SEQUENCE [LARGE SCALE GENOMIC DNA]</scope>
    <source>
        <strain evidence="4 5">FOL01</strain>
    </source>
</reference>
<keyword evidence="5" id="KW-1185">Reference proteome</keyword>
<dbReference type="SUPFAM" id="SSF47413">
    <property type="entry name" value="lambda repressor-like DNA-binding domains"/>
    <property type="match status" value="1"/>
</dbReference>
<dbReference type="PANTHER" id="PTHR46558">
    <property type="entry name" value="TRACRIPTIONAL REGULATORY PROTEIN-RELATED-RELATED"/>
    <property type="match status" value="1"/>
</dbReference>
<keyword evidence="2" id="KW-1133">Transmembrane helix</keyword>
<protein>
    <submittedName>
        <fullName evidence="4">Transcriptional regulator, XRE family</fullName>
    </submittedName>
</protein>
<feature type="transmembrane region" description="Helical" evidence="2">
    <location>
        <begin position="129"/>
        <end position="145"/>
    </location>
</feature>
<dbReference type="RefSeq" id="WP_075269784.1">
    <property type="nucleotide sequence ID" value="NZ_CP014332.1"/>
</dbReference>
<sequence>MILSEHLKQEREKRHWSQDQLANKLNVTRQSVSKWENNKGLPSMEILIEISDLLHITVDELLRSDAELKKKVIRDSKPLAHPKWKLTFDIILIVGVLLMLIKLILAILIKLFDFELTTFAGMGSILKNIVPLALIIVGSIGSETLKNKIKN</sequence>
<dbReference type="Pfam" id="PF01381">
    <property type="entry name" value="HTH_3"/>
    <property type="match status" value="1"/>
</dbReference>
<dbReference type="InterPro" id="IPR001387">
    <property type="entry name" value="Cro/C1-type_HTH"/>
</dbReference>
<dbReference type="PROSITE" id="PS50943">
    <property type="entry name" value="HTH_CROC1"/>
    <property type="match status" value="1"/>
</dbReference>